<proteinExistence type="predicted"/>
<feature type="transmembrane region" description="Helical" evidence="6">
    <location>
        <begin position="154"/>
        <end position="180"/>
    </location>
</feature>
<keyword evidence="2" id="KW-1003">Cell membrane</keyword>
<dbReference type="RefSeq" id="WP_231815816.1">
    <property type="nucleotide sequence ID" value="NZ_JAJOZR010000010.1"/>
</dbReference>
<dbReference type="PIRSF" id="PIRSF006324">
    <property type="entry name" value="LeuE"/>
    <property type="match status" value="1"/>
</dbReference>
<evidence type="ECO:0000313" key="8">
    <source>
        <dbReference type="Proteomes" id="UP001139089"/>
    </source>
</evidence>
<evidence type="ECO:0000256" key="1">
    <source>
        <dbReference type="ARBA" id="ARBA00004651"/>
    </source>
</evidence>
<evidence type="ECO:0000256" key="2">
    <source>
        <dbReference type="ARBA" id="ARBA00022475"/>
    </source>
</evidence>
<keyword evidence="3 6" id="KW-0812">Transmembrane</keyword>
<feature type="transmembrane region" description="Helical" evidence="6">
    <location>
        <begin position="41"/>
        <end position="66"/>
    </location>
</feature>
<evidence type="ECO:0000256" key="5">
    <source>
        <dbReference type="ARBA" id="ARBA00023136"/>
    </source>
</evidence>
<dbReference type="GO" id="GO:0005886">
    <property type="term" value="C:plasma membrane"/>
    <property type="evidence" value="ECO:0007669"/>
    <property type="project" value="UniProtKB-SubCell"/>
</dbReference>
<dbReference type="GO" id="GO:0015171">
    <property type="term" value="F:amino acid transmembrane transporter activity"/>
    <property type="evidence" value="ECO:0007669"/>
    <property type="project" value="TreeGrafter"/>
</dbReference>
<dbReference type="AlphaFoldDB" id="A0A9X1NVF9"/>
<gene>
    <name evidence="7" type="ORF">LRX75_16685</name>
</gene>
<dbReference type="InterPro" id="IPR001123">
    <property type="entry name" value="LeuE-type"/>
</dbReference>
<dbReference type="Proteomes" id="UP001139089">
    <property type="component" value="Unassembled WGS sequence"/>
</dbReference>
<dbReference type="Pfam" id="PF01810">
    <property type="entry name" value="LysE"/>
    <property type="match status" value="1"/>
</dbReference>
<dbReference type="PANTHER" id="PTHR30086">
    <property type="entry name" value="ARGININE EXPORTER PROTEIN ARGO"/>
    <property type="match status" value="1"/>
</dbReference>
<evidence type="ECO:0000256" key="4">
    <source>
        <dbReference type="ARBA" id="ARBA00022989"/>
    </source>
</evidence>
<reference evidence="7" key="1">
    <citation type="submission" date="2021-12" db="EMBL/GenBank/DDBJ databases">
        <authorList>
            <person name="Li Y."/>
        </authorList>
    </citation>
    <scope>NUCLEOTIDE SEQUENCE</scope>
    <source>
        <strain evidence="7">DKSPLA3</strain>
    </source>
</reference>
<comment type="caution">
    <text evidence="7">The sequence shown here is derived from an EMBL/GenBank/DDBJ whole genome shotgun (WGS) entry which is preliminary data.</text>
</comment>
<accession>A0A9X1NVF9</accession>
<evidence type="ECO:0000256" key="6">
    <source>
        <dbReference type="SAM" id="Phobius"/>
    </source>
</evidence>
<sequence>MTSLDLFLPFLVTAGLFAFLPGPAMLYVAARTVAASRRAGLMATLGIHLGCYVHVIAAAAGLSMLFEAVPTAYLAVKLAGAAYLVYLGIVLFRTPPRRDGDVNGMAGPAQKSARRAFVESMMVEVLNPKTAIFFLAFLPQFVDPAATIPVWVQFAVLGTIVNMMFSLADIVCVLLAEAVLARLRTSGRAERLMQKIGGTILVGLGLNVALSRA</sequence>
<dbReference type="PANTHER" id="PTHR30086:SF20">
    <property type="entry name" value="ARGININE EXPORTER PROTEIN ARGO-RELATED"/>
    <property type="match status" value="1"/>
</dbReference>
<name>A0A9X1NVF9_9HYPH</name>
<comment type="subcellular location">
    <subcellularLocation>
        <location evidence="1">Cell membrane</location>
        <topology evidence="1">Multi-pass membrane protein</topology>
    </subcellularLocation>
</comment>
<keyword evidence="5 6" id="KW-0472">Membrane</keyword>
<feature type="transmembrane region" description="Helical" evidence="6">
    <location>
        <begin position="121"/>
        <end position="142"/>
    </location>
</feature>
<protein>
    <submittedName>
        <fullName evidence="7">LysE family translocator</fullName>
    </submittedName>
</protein>
<dbReference type="EMBL" id="JAJOZR010000010">
    <property type="protein sequence ID" value="MCD7110671.1"/>
    <property type="molecule type" value="Genomic_DNA"/>
</dbReference>
<evidence type="ECO:0000256" key="3">
    <source>
        <dbReference type="ARBA" id="ARBA00022692"/>
    </source>
</evidence>
<feature type="transmembrane region" description="Helical" evidence="6">
    <location>
        <begin position="6"/>
        <end position="29"/>
    </location>
</feature>
<keyword evidence="4 6" id="KW-1133">Transmembrane helix</keyword>
<organism evidence="7 8">
    <name type="scientific">Rhizobium quercicola</name>
    <dbReference type="NCBI Taxonomy" id="2901226"/>
    <lineage>
        <taxon>Bacteria</taxon>
        <taxon>Pseudomonadati</taxon>
        <taxon>Pseudomonadota</taxon>
        <taxon>Alphaproteobacteria</taxon>
        <taxon>Hyphomicrobiales</taxon>
        <taxon>Rhizobiaceae</taxon>
        <taxon>Rhizobium/Agrobacterium group</taxon>
        <taxon>Rhizobium</taxon>
    </lineage>
</organism>
<evidence type="ECO:0000313" key="7">
    <source>
        <dbReference type="EMBL" id="MCD7110671.1"/>
    </source>
</evidence>
<feature type="transmembrane region" description="Helical" evidence="6">
    <location>
        <begin position="72"/>
        <end position="92"/>
    </location>
</feature>
<keyword evidence="8" id="KW-1185">Reference proteome</keyword>